<dbReference type="PANTHER" id="PTHR34136">
    <property type="match status" value="1"/>
</dbReference>
<protein>
    <recommendedName>
        <fullName evidence="5">Glycosyl transferase</fullName>
    </recommendedName>
</protein>
<reference evidence="3 4" key="1">
    <citation type="journal article" date="2016" name="Nat. Commun.">
        <title>Thousands of microbial genomes shed light on interconnected biogeochemical processes in an aquifer system.</title>
        <authorList>
            <person name="Anantharaman K."/>
            <person name="Brown C.T."/>
            <person name="Hug L.A."/>
            <person name="Sharon I."/>
            <person name="Castelle C.J."/>
            <person name="Probst A.J."/>
            <person name="Thomas B.C."/>
            <person name="Singh A."/>
            <person name="Wilkins M.J."/>
            <person name="Karaoz U."/>
            <person name="Brodie E.L."/>
            <person name="Williams K.H."/>
            <person name="Hubbard S.S."/>
            <person name="Banfield J.F."/>
        </authorList>
    </citation>
    <scope>NUCLEOTIDE SEQUENCE [LARGE SCALE GENOMIC DNA]</scope>
</reference>
<sequence>MKVNVAGVLIDNLSKEAVIREIYNFVRSDKNVYIVTPYSELVVFALDDPDYKQVLNNAAIALPDGIGILWAAKFLSLPTIKYKLLTYIQALWQIIYTGAAIVLKPDYVRTIIKEQITGSKLIYDLAKSATDNNYSVSLVGGQGNVATQAASRLKKLFPNLNIKLVISGRLFDEKIVEEIARSNSDILLIAYSPPKQEFWIAQNLQNLNCRVVIGLGGTFDYLAGKRLVPPKFMHLIGLEWLWRLITQPWRIIRIWNAVLVFIWKIYQYKRKHGSSRS</sequence>
<dbReference type="PANTHER" id="PTHR34136:SF1">
    <property type="entry name" value="UDP-N-ACETYL-D-MANNOSAMINURONIC ACID TRANSFERASE"/>
    <property type="match status" value="1"/>
</dbReference>
<comment type="caution">
    <text evidence="3">The sequence shown here is derived from an EMBL/GenBank/DDBJ whole genome shotgun (WGS) entry which is preliminary data.</text>
</comment>
<gene>
    <name evidence="3" type="ORF">A3B10_01985</name>
</gene>
<dbReference type="CDD" id="cd06533">
    <property type="entry name" value="Glyco_transf_WecG_TagA"/>
    <property type="match status" value="1"/>
</dbReference>
<name>A0A1F5Q555_9BACT</name>
<evidence type="ECO:0000256" key="1">
    <source>
        <dbReference type="ARBA" id="ARBA00022676"/>
    </source>
</evidence>
<dbReference type="NCBIfam" id="TIGR00696">
    <property type="entry name" value="wecG_tagA_cpsF"/>
    <property type="match status" value="1"/>
</dbReference>
<organism evidence="3 4">
    <name type="scientific">Candidatus Doudnabacteria bacterium RIFCSPLOWO2_01_FULL_44_21</name>
    <dbReference type="NCBI Taxonomy" id="1817841"/>
    <lineage>
        <taxon>Bacteria</taxon>
        <taxon>Candidatus Doudnaibacteriota</taxon>
    </lineage>
</organism>
<evidence type="ECO:0000313" key="3">
    <source>
        <dbReference type="EMBL" id="OGE97345.1"/>
    </source>
</evidence>
<evidence type="ECO:0000313" key="4">
    <source>
        <dbReference type="Proteomes" id="UP000177281"/>
    </source>
</evidence>
<dbReference type="AlphaFoldDB" id="A0A1F5Q555"/>
<keyword evidence="1" id="KW-0328">Glycosyltransferase</keyword>
<dbReference type="STRING" id="1817841.A3B10_01985"/>
<evidence type="ECO:0000256" key="2">
    <source>
        <dbReference type="ARBA" id="ARBA00022679"/>
    </source>
</evidence>
<evidence type="ECO:0008006" key="5">
    <source>
        <dbReference type="Google" id="ProtNLM"/>
    </source>
</evidence>
<dbReference type="GO" id="GO:0016758">
    <property type="term" value="F:hexosyltransferase activity"/>
    <property type="evidence" value="ECO:0007669"/>
    <property type="project" value="TreeGrafter"/>
</dbReference>
<keyword evidence="2" id="KW-0808">Transferase</keyword>
<dbReference type="Proteomes" id="UP000177281">
    <property type="component" value="Unassembled WGS sequence"/>
</dbReference>
<dbReference type="InterPro" id="IPR004629">
    <property type="entry name" value="WecG_TagA_CpsF"/>
</dbReference>
<dbReference type="Pfam" id="PF03808">
    <property type="entry name" value="Glyco_tran_WecG"/>
    <property type="match status" value="1"/>
</dbReference>
<dbReference type="EMBL" id="MFFB01000001">
    <property type="protein sequence ID" value="OGE97345.1"/>
    <property type="molecule type" value="Genomic_DNA"/>
</dbReference>
<accession>A0A1F5Q555</accession>
<proteinExistence type="predicted"/>